<dbReference type="Pfam" id="PF01636">
    <property type="entry name" value="APH"/>
    <property type="match status" value="1"/>
</dbReference>
<dbReference type="RefSeq" id="WP_250421847.1">
    <property type="nucleotide sequence ID" value="NZ_JAJKBJ010000005.1"/>
</dbReference>
<dbReference type="PANTHER" id="PTHR21310:SF42">
    <property type="entry name" value="BIFUNCTIONAL AAC_APH"/>
    <property type="match status" value="1"/>
</dbReference>
<feature type="domain" description="Aminoglycoside phosphotransferase" evidence="1">
    <location>
        <begin position="23"/>
        <end position="248"/>
    </location>
</feature>
<sequence>MRRLVAAQFPQWQDLPVRPVAVSGWDNRTFHLGEHMLVRMPSGEDYAGQVEKEQKWLPRLAPLLPLSIPVPLALGQAADGYPWKWSVYRWLEGESAASAPIADLCDFSAHLAQFLLALQRIDATKGPLPGPHSFYRGGALTTYDAETRQAIVTLKERIDVATATEVWETALATTWHGSPVWVHGDLSAGNLLVQGGRLSSVIDFGQLTVGDPACDLAIAWTLFEGKSREVFRSMLLLDAGTWARGRAWTLWKALICLVSELTTMNFEAAKSWHIIDEVLEDYRRTKNESVG</sequence>
<accession>A0A9X2CZ99</accession>
<name>A0A9X2CZ99_9GAMM</name>
<dbReference type="InterPro" id="IPR051678">
    <property type="entry name" value="AGP_Transferase"/>
</dbReference>
<dbReference type="Gene3D" id="3.90.1200.10">
    <property type="match status" value="1"/>
</dbReference>
<protein>
    <submittedName>
        <fullName evidence="2">Aminoglycoside phosphotransferase family protein</fullName>
    </submittedName>
</protein>
<dbReference type="Gene3D" id="3.30.200.20">
    <property type="entry name" value="Phosphorylase Kinase, domain 1"/>
    <property type="match status" value="1"/>
</dbReference>
<keyword evidence="3" id="KW-1185">Reference proteome</keyword>
<dbReference type="AlphaFoldDB" id="A0A9X2CZ99"/>
<dbReference type="Proteomes" id="UP001139721">
    <property type="component" value="Unassembled WGS sequence"/>
</dbReference>
<dbReference type="InterPro" id="IPR011009">
    <property type="entry name" value="Kinase-like_dom_sf"/>
</dbReference>
<evidence type="ECO:0000259" key="1">
    <source>
        <dbReference type="Pfam" id="PF01636"/>
    </source>
</evidence>
<reference evidence="2" key="1">
    <citation type="submission" date="2021-11" db="EMBL/GenBank/DDBJ databases">
        <title>Legionella maioricencis sp. nov., a new species isolated from hot water samples in Mallorca.</title>
        <authorList>
            <person name="Crespi S."/>
            <person name="Drasar V."/>
            <person name="Salva-Serra F."/>
            <person name="Jaen-Luchoro D."/>
            <person name="Pineiro-Iglesias B."/>
            <person name="Aliaga F."/>
            <person name="Fernandez-Juarez V."/>
            <person name="Coll G."/>
            <person name="Moore E.R.B."/>
            <person name="Bennasar-Figueras A."/>
        </authorList>
    </citation>
    <scope>NUCLEOTIDE SEQUENCE</scope>
    <source>
        <strain evidence="2">HCPI-6</strain>
    </source>
</reference>
<evidence type="ECO:0000313" key="3">
    <source>
        <dbReference type="Proteomes" id="UP001139721"/>
    </source>
</evidence>
<organism evidence="2 3">
    <name type="scientific">Legionella maioricensis</name>
    <dbReference type="NCBI Taxonomy" id="2896528"/>
    <lineage>
        <taxon>Bacteria</taxon>
        <taxon>Pseudomonadati</taxon>
        <taxon>Pseudomonadota</taxon>
        <taxon>Gammaproteobacteria</taxon>
        <taxon>Legionellales</taxon>
        <taxon>Legionellaceae</taxon>
        <taxon>Legionella</taxon>
    </lineage>
</organism>
<comment type="caution">
    <text evidence="2">The sequence shown here is derived from an EMBL/GenBank/DDBJ whole genome shotgun (WGS) entry which is preliminary data.</text>
</comment>
<gene>
    <name evidence="2" type="ORF">LOX96_06060</name>
</gene>
<dbReference type="InterPro" id="IPR002575">
    <property type="entry name" value="Aminoglycoside_PTrfase"/>
</dbReference>
<dbReference type="PANTHER" id="PTHR21310">
    <property type="entry name" value="AMINOGLYCOSIDE PHOSPHOTRANSFERASE-RELATED-RELATED"/>
    <property type="match status" value="1"/>
</dbReference>
<dbReference type="SUPFAM" id="SSF56112">
    <property type="entry name" value="Protein kinase-like (PK-like)"/>
    <property type="match status" value="1"/>
</dbReference>
<dbReference type="CDD" id="cd05155">
    <property type="entry name" value="APH_ChoK_like_1"/>
    <property type="match status" value="1"/>
</dbReference>
<proteinExistence type="predicted"/>
<evidence type="ECO:0000313" key="2">
    <source>
        <dbReference type="EMBL" id="MCL9683649.1"/>
    </source>
</evidence>
<dbReference type="EMBL" id="JAJKBJ010000005">
    <property type="protein sequence ID" value="MCL9683649.1"/>
    <property type="molecule type" value="Genomic_DNA"/>
</dbReference>